<dbReference type="Gene3D" id="3.40.190.10">
    <property type="entry name" value="Periplasmic binding protein-like II"/>
    <property type="match status" value="2"/>
</dbReference>
<dbReference type="Proteomes" id="UP001163726">
    <property type="component" value="Plasmid pCadTS8_2"/>
</dbReference>
<accession>A0ABY7AV34</accession>
<gene>
    <name evidence="1" type="ORF">OLW01_17700</name>
</gene>
<evidence type="ECO:0000313" key="1">
    <source>
        <dbReference type="EMBL" id="WAJ72116.1"/>
    </source>
</evidence>
<dbReference type="SUPFAM" id="SSF53850">
    <property type="entry name" value="Periplasmic binding protein-like II"/>
    <property type="match status" value="1"/>
</dbReference>
<dbReference type="RefSeq" id="WP_268076832.1">
    <property type="nucleotide sequence ID" value="NZ_CP109967.1"/>
</dbReference>
<geneLocation type="plasmid" evidence="1 2">
    <name>pCadTS8_2</name>
</geneLocation>
<organism evidence="1 2">
    <name type="scientific">Catenovulum adriaticum</name>
    <dbReference type="NCBI Taxonomy" id="2984846"/>
    <lineage>
        <taxon>Bacteria</taxon>
        <taxon>Pseudomonadati</taxon>
        <taxon>Pseudomonadota</taxon>
        <taxon>Gammaproteobacteria</taxon>
        <taxon>Alteromonadales</taxon>
        <taxon>Alteromonadaceae</taxon>
        <taxon>Catenovulum</taxon>
    </lineage>
</organism>
<proteinExistence type="predicted"/>
<reference evidence="1" key="1">
    <citation type="submission" date="2022-10" db="EMBL/GenBank/DDBJ databases">
        <title>Catenovulum adriacola sp. nov. isolated in the Harbour of Susak.</title>
        <authorList>
            <person name="Schoch T."/>
            <person name="Reich S.J."/>
            <person name="Stoeferle S."/>
            <person name="Flaiz M."/>
            <person name="Kazda M."/>
            <person name="Riedel C.U."/>
            <person name="Duerre P."/>
        </authorList>
    </citation>
    <scope>NUCLEOTIDE SEQUENCE</scope>
    <source>
        <strain evidence="1">TS8</strain>
        <plasmid evidence="1">pCadTS8_2</plasmid>
    </source>
</reference>
<keyword evidence="2" id="KW-1185">Reference proteome</keyword>
<dbReference type="EMBL" id="CP109967">
    <property type="protein sequence ID" value="WAJ72116.1"/>
    <property type="molecule type" value="Genomic_DNA"/>
</dbReference>
<keyword evidence="1" id="KW-0614">Plasmid</keyword>
<protein>
    <submittedName>
        <fullName evidence="1">Transporter substrate-binding domain-containing protein</fullName>
    </submittedName>
</protein>
<sequence>MLAKFKHSLLNGLFIFLFINLAMASVYAQTIRHNAINSGKEAYQLSLLKLALSYADTAYTFVEKPDYLTQTTLLNELEQNRIDVAWVGTSKAYENRFLPIRIPLFKGLLGHRIFLIREGNQDKFNQINTINELAQLKAGQVSSWVDANILAQAGLKVVGTTKYQNLFYMLEGGRFDYLPRSVYSPWSEMKAHPNLPLQVERNLMIVYPLPAYFFVNKNNQKLHQNILTGLNKAINSGEFNRFFYQHPMIKSGLALSNIKQRTILKLNNPELSPQTPLNDKRLWFSVEDF</sequence>
<evidence type="ECO:0000313" key="2">
    <source>
        <dbReference type="Proteomes" id="UP001163726"/>
    </source>
</evidence>
<name>A0ABY7AV34_9ALTE</name>